<comment type="caution">
    <text evidence="1">The sequence shown here is derived from an EMBL/GenBank/DDBJ whole genome shotgun (WGS) entry which is preliminary data.</text>
</comment>
<evidence type="ECO:0000313" key="1">
    <source>
        <dbReference type="EMBL" id="PFG43636.1"/>
    </source>
</evidence>
<sequence length="63" mass="7103">MDRWEHLTDHRLREAELVRRAEQVRLARERLAAAPSGPVRAAVAGPRLTRLLAALRPAARRTA</sequence>
<dbReference type="Proteomes" id="UP000224130">
    <property type="component" value="Unassembled WGS sequence"/>
</dbReference>
<proteinExistence type="predicted"/>
<protein>
    <submittedName>
        <fullName evidence="1">Uncharacterized protein</fullName>
    </submittedName>
</protein>
<reference evidence="1 2" key="1">
    <citation type="submission" date="2017-10" db="EMBL/GenBank/DDBJ databases">
        <title>Sequencing the genomes of 1000 actinobacteria strains.</title>
        <authorList>
            <person name="Klenk H.-P."/>
        </authorList>
    </citation>
    <scope>NUCLEOTIDE SEQUENCE [LARGE SCALE GENOMIC DNA]</scope>
    <source>
        <strain evidence="1 2">DSM 21863</strain>
    </source>
</reference>
<keyword evidence="2" id="KW-1185">Reference proteome</keyword>
<gene>
    <name evidence="1" type="ORF">ATJ88_2342</name>
</gene>
<organism evidence="1 2">
    <name type="scientific">Isoptericola jiangsuensis</name>
    <dbReference type="NCBI Taxonomy" id="548579"/>
    <lineage>
        <taxon>Bacteria</taxon>
        <taxon>Bacillati</taxon>
        <taxon>Actinomycetota</taxon>
        <taxon>Actinomycetes</taxon>
        <taxon>Micrococcales</taxon>
        <taxon>Promicromonosporaceae</taxon>
        <taxon>Isoptericola</taxon>
    </lineage>
</organism>
<evidence type="ECO:0000313" key="2">
    <source>
        <dbReference type="Proteomes" id="UP000224130"/>
    </source>
</evidence>
<dbReference type="AlphaFoldDB" id="A0A2A9EYJ5"/>
<dbReference type="EMBL" id="PDJJ01000001">
    <property type="protein sequence ID" value="PFG43636.1"/>
    <property type="molecule type" value="Genomic_DNA"/>
</dbReference>
<accession>A0A2A9EYJ5</accession>
<name>A0A2A9EYJ5_9MICO</name>
<dbReference type="RefSeq" id="WP_098463964.1">
    <property type="nucleotide sequence ID" value="NZ_PDJJ01000001.1"/>
</dbReference>